<dbReference type="Proteomes" id="UP000823749">
    <property type="component" value="Chromosome 12"/>
</dbReference>
<feature type="compositionally biased region" description="Basic and acidic residues" evidence="1">
    <location>
        <begin position="35"/>
        <end position="45"/>
    </location>
</feature>
<gene>
    <name evidence="3" type="ORF">RHGRI_033559</name>
</gene>
<keyword evidence="4" id="KW-1185">Reference proteome</keyword>
<dbReference type="EMBL" id="JACTNZ010000012">
    <property type="protein sequence ID" value="KAG5521044.1"/>
    <property type="molecule type" value="Genomic_DNA"/>
</dbReference>
<proteinExistence type="predicted"/>
<evidence type="ECO:0000313" key="3">
    <source>
        <dbReference type="EMBL" id="KAG5521044.1"/>
    </source>
</evidence>
<keyword evidence="2" id="KW-1133">Transmembrane helix</keyword>
<keyword evidence="2" id="KW-0812">Transmembrane</keyword>
<comment type="caution">
    <text evidence="3">The sequence shown here is derived from an EMBL/GenBank/DDBJ whole genome shotgun (WGS) entry which is preliminary data.</text>
</comment>
<feature type="transmembrane region" description="Helical" evidence="2">
    <location>
        <begin position="92"/>
        <end position="115"/>
    </location>
</feature>
<evidence type="ECO:0000256" key="2">
    <source>
        <dbReference type="SAM" id="Phobius"/>
    </source>
</evidence>
<organism evidence="3 4">
    <name type="scientific">Rhododendron griersonianum</name>
    <dbReference type="NCBI Taxonomy" id="479676"/>
    <lineage>
        <taxon>Eukaryota</taxon>
        <taxon>Viridiplantae</taxon>
        <taxon>Streptophyta</taxon>
        <taxon>Embryophyta</taxon>
        <taxon>Tracheophyta</taxon>
        <taxon>Spermatophyta</taxon>
        <taxon>Magnoliopsida</taxon>
        <taxon>eudicotyledons</taxon>
        <taxon>Gunneridae</taxon>
        <taxon>Pentapetalae</taxon>
        <taxon>asterids</taxon>
        <taxon>Ericales</taxon>
        <taxon>Ericaceae</taxon>
        <taxon>Ericoideae</taxon>
        <taxon>Rhodoreae</taxon>
        <taxon>Rhododendron</taxon>
    </lineage>
</organism>
<protein>
    <submittedName>
        <fullName evidence="3">Uncharacterized protein</fullName>
    </submittedName>
</protein>
<keyword evidence="2" id="KW-0472">Membrane</keyword>
<name>A0AAV6I2S6_9ERIC</name>
<accession>A0AAV6I2S6</accession>
<sequence>MLTVEATPRRWTRRRNGVPFVWNGTEAHGGGRGSNLEREREREREGGAVDATVVRLRLTVELAVRSGEWGMREREGIKDKGELLFRLTRREFWNLQQAAAALNGVLCMMYMYTYIKWSGRVGPDG</sequence>
<dbReference type="AlphaFoldDB" id="A0AAV6I2S6"/>
<evidence type="ECO:0000313" key="4">
    <source>
        <dbReference type="Proteomes" id="UP000823749"/>
    </source>
</evidence>
<reference evidence="3" key="1">
    <citation type="submission" date="2020-08" db="EMBL/GenBank/DDBJ databases">
        <title>Plant Genome Project.</title>
        <authorList>
            <person name="Zhang R.-G."/>
        </authorList>
    </citation>
    <scope>NUCLEOTIDE SEQUENCE</scope>
    <source>
        <strain evidence="3">WSP0</strain>
        <tissue evidence="3">Leaf</tissue>
    </source>
</reference>
<evidence type="ECO:0000256" key="1">
    <source>
        <dbReference type="SAM" id="MobiDB-lite"/>
    </source>
</evidence>
<feature type="region of interest" description="Disordered" evidence="1">
    <location>
        <begin position="24"/>
        <end position="45"/>
    </location>
</feature>